<dbReference type="EMBL" id="CAJNNW010026386">
    <property type="protein sequence ID" value="CAE8684926.1"/>
    <property type="molecule type" value="Genomic_DNA"/>
</dbReference>
<dbReference type="AlphaFoldDB" id="A0A813JX10"/>
<keyword evidence="5" id="KW-0269">Exonuclease</keyword>
<evidence type="ECO:0000256" key="8">
    <source>
        <dbReference type="ARBA" id="ARBA00040531"/>
    </source>
</evidence>
<evidence type="ECO:0000256" key="9">
    <source>
        <dbReference type="ARBA" id="ARBA00042761"/>
    </source>
</evidence>
<dbReference type="InterPro" id="IPR051132">
    <property type="entry name" value="3-5_Exonuclease_domain"/>
</dbReference>
<protein>
    <recommendedName>
        <fullName evidence="8">3'-5' exonuclease</fullName>
    </recommendedName>
    <alternativeName>
        <fullName evidence="9">Werner Syndrome-like exonuclease</fullName>
    </alternativeName>
</protein>
<dbReference type="Pfam" id="PF01612">
    <property type="entry name" value="DNA_pol_A_exo1"/>
    <property type="match status" value="1"/>
</dbReference>
<organism evidence="11 12">
    <name type="scientific">Polarella glacialis</name>
    <name type="common">Dinoflagellate</name>
    <dbReference type="NCBI Taxonomy" id="89957"/>
    <lineage>
        <taxon>Eukaryota</taxon>
        <taxon>Sar</taxon>
        <taxon>Alveolata</taxon>
        <taxon>Dinophyceae</taxon>
        <taxon>Suessiales</taxon>
        <taxon>Suessiaceae</taxon>
        <taxon>Polarella</taxon>
    </lineage>
</organism>
<evidence type="ECO:0000256" key="5">
    <source>
        <dbReference type="ARBA" id="ARBA00022839"/>
    </source>
</evidence>
<dbReference type="CDD" id="cd06141">
    <property type="entry name" value="WRN_exo"/>
    <property type="match status" value="1"/>
</dbReference>
<dbReference type="GO" id="GO:0005634">
    <property type="term" value="C:nucleus"/>
    <property type="evidence" value="ECO:0007669"/>
    <property type="project" value="UniProtKB-SubCell"/>
</dbReference>
<dbReference type="GO" id="GO:0046872">
    <property type="term" value="F:metal ion binding"/>
    <property type="evidence" value="ECO:0007669"/>
    <property type="project" value="UniProtKB-KW"/>
</dbReference>
<feature type="domain" description="3'-5' exonuclease" evidence="10">
    <location>
        <begin position="138"/>
        <end position="320"/>
    </location>
</feature>
<dbReference type="Gene3D" id="3.30.420.10">
    <property type="entry name" value="Ribonuclease H-like superfamily/Ribonuclease H"/>
    <property type="match status" value="1"/>
</dbReference>
<evidence type="ECO:0000256" key="7">
    <source>
        <dbReference type="ARBA" id="ARBA00023242"/>
    </source>
</evidence>
<reference evidence="11" key="1">
    <citation type="submission" date="2021-02" db="EMBL/GenBank/DDBJ databases">
        <authorList>
            <person name="Dougan E. K."/>
            <person name="Rhodes N."/>
            <person name="Thang M."/>
            <person name="Chan C."/>
        </authorList>
    </citation>
    <scope>NUCLEOTIDE SEQUENCE</scope>
</reference>
<dbReference type="InterPro" id="IPR036397">
    <property type="entry name" value="RNaseH_sf"/>
</dbReference>
<sequence length="336" mass="36724">MGLCGQLPGSCPRGVEQLALPPRLATRRVGPALYPVGSSCLWRLSSCLASQILDPWQALPIRRHGASRHIEVAMTRRKGKALEVEGMSAGPPPKKVRVEGADALIQQVFPSYPEGFLRDAPKGADLNALTQLDFPGKVHLVTGANEGDVDWTALNSAKVLGFDTETRPVFRKGVLPNPTALIQLATEDEVWIFQLLPVSSLLPVGVSEVTKKRLQAVLQSPAVKVGVGLNQDICDLCRFHFPSMKSASGVVDLQDIVRPYRLRSTTLRALAAMFLCRRIAKAQQLSNWGNAKLTQGQIRYAAVDAWAGWKLHVVLRSLFEESEQWAPPRSLTITDG</sequence>
<dbReference type="PANTHER" id="PTHR13620">
    <property type="entry name" value="3-5 EXONUCLEASE"/>
    <property type="match status" value="1"/>
</dbReference>
<evidence type="ECO:0000256" key="2">
    <source>
        <dbReference type="ARBA" id="ARBA00022722"/>
    </source>
</evidence>
<comment type="caution">
    <text evidence="11">The sequence shown here is derived from an EMBL/GenBank/DDBJ whole genome shotgun (WGS) entry which is preliminary data.</text>
</comment>
<evidence type="ECO:0000256" key="1">
    <source>
        <dbReference type="ARBA" id="ARBA00004123"/>
    </source>
</evidence>
<dbReference type="PANTHER" id="PTHR13620:SF109">
    <property type="entry name" value="3'-5' EXONUCLEASE"/>
    <property type="match status" value="1"/>
</dbReference>
<evidence type="ECO:0000313" key="11">
    <source>
        <dbReference type="EMBL" id="CAE8684926.1"/>
    </source>
</evidence>
<evidence type="ECO:0000259" key="10">
    <source>
        <dbReference type="SMART" id="SM00474"/>
    </source>
</evidence>
<evidence type="ECO:0000256" key="4">
    <source>
        <dbReference type="ARBA" id="ARBA00022801"/>
    </source>
</evidence>
<dbReference type="GO" id="GO:0003676">
    <property type="term" value="F:nucleic acid binding"/>
    <property type="evidence" value="ECO:0007669"/>
    <property type="project" value="InterPro"/>
</dbReference>
<keyword evidence="7" id="KW-0539">Nucleus</keyword>
<name>A0A813JX10_POLGL</name>
<dbReference type="SUPFAM" id="SSF53098">
    <property type="entry name" value="Ribonuclease H-like"/>
    <property type="match status" value="1"/>
</dbReference>
<dbReference type="InterPro" id="IPR012337">
    <property type="entry name" value="RNaseH-like_sf"/>
</dbReference>
<evidence type="ECO:0000313" key="12">
    <source>
        <dbReference type="Proteomes" id="UP000626109"/>
    </source>
</evidence>
<comment type="subcellular location">
    <subcellularLocation>
        <location evidence="1">Nucleus</location>
    </subcellularLocation>
</comment>
<dbReference type="GO" id="GO:0008408">
    <property type="term" value="F:3'-5' exonuclease activity"/>
    <property type="evidence" value="ECO:0007669"/>
    <property type="project" value="InterPro"/>
</dbReference>
<keyword evidence="2" id="KW-0540">Nuclease</keyword>
<evidence type="ECO:0000256" key="3">
    <source>
        <dbReference type="ARBA" id="ARBA00022723"/>
    </source>
</evidence>
<proteinExistence type="predicted"/>
<keyword evidence="3" id="KW-0479">Metal-binding</keyword>
<dbReference type="Proteomes" id="UP000626109">
    <property type="component" value="Unassembled WGS sequence"/>
</dbReference>
<evidence type="ECO:0000256" key="6">
    <source>
        <dbReference type="ARBA" id="ARBA00022842"/>
    </source>
</evidence>
<dbReference type="SMART" id="SM00474">
    <property type="entry name" value="35EXOc"/>
    <property type="match status" value="1"/>
</dbReference>
<dbReference type="InterPro" id="IPR002562">
    <property type="entry name" value="3'-5'_exonuclease_dom"/>
</dbReference>
<keyword evidence="4" id="KW-0378">Hydrolase</keyword>
<keyword evidence="6" id="KW-0460">Magnesium</keyword>
<dbReference type="GO" id="GO:0006139">
    <property type="term" value="P:nucleobase-containing compound metabolic process"/>
    <property type="evidence" value="ECO:0007669"/>
    <property type="project" value="InterPro"/>
</dbReference>
<accession>A0A813JX10</accession>
<gene>
    <name evidence="11" type="ORF">PGLA2088_LOCUS24199</name>
</gene>